<dbReference type="RefSeq" id="WP_076380114.1">
    <property type="nucleotide sequence ID" value="NZ_AP017422.1"/>
</dbReference>
<dbReference type="PRINTS" id="PR00762">
    <property type="entry name" value="CLCHANNEL"/>
</dbReference>
<feature type="transmembrane region" description="Helical" evidence="5">
    <location>
        <begin position="210"/>
        <end position="229"/>
    </location>
</feature>
<dbReference type="InterPro" id="IPR050368">
    <property type="entry name" value="ClC-type_chloride_channel"/>
</dbReference>
<feature type="transmembrane region" description="Helical" evidence="5">
    <location>
        <begin position="345"/>
        <end position="367"/>
    </location>
</feature>
<dbReference type="Proteomes" id="UP000186917">
    <property type="component" value="Unassembled WGS sequence"/>
</dbReference>
<organism evidence="6 7">
    <name type="scientific">Filimonas lacunae</name>
    <dbReference type="NCBI Taxonomy" id="477680"/>
    <lineage>
        <taxon>Bacteria</taxon>
        <taxon>Pseudomonadati</taxon>
        <taxon>Bacteroidota</taxon>
        <taxon>Chitinophagia</taxon>
        <taxon>Chitinophagales</taxon>
        <taxon>Chitinophagaceae</taxon>
        <taxon>Filimonas</taxon>
    </lineage>
</organism>
<keyword evidence="7" id="KW-1185">Reference proteome</keyword>
<dbReference type="GO" id="GO:0016020">
    <property type="term" value="C:membrane"/>
    <property type="evidence" value="ECO:0007669"/>
    <property type="project" value="UniProtKB-SubCell"/>
</dbReference>
<feature type="transmembrane region" description="Helical" evidence="5">
    <location>
        <begin position="279"/>
        <end position="300"/>
    </location>
</feature>
<proteinExistence type="predicted"/>
<evidence type="ECO:0000256" key="3">
    <source>
        <dbReference type="ARBA" id="ARBA00022989"/>
    </source>
</evidence>
<feature type="transmembrane region" description="Helical" evidence="5">
    <location>
        <begin position="172"/>
        <end position="190"/>
    </location>
</feature>
<dbReference type="STRING" id="477680.SAMN05421788_105281"/>
<accession>A0A173MCL6</accession>
<dbReference type="InterPro" id="IPR014743">
    <property type="entry name" value="Cl-channel_core"/>
</dbReference>
<dbReference type="Gene3D" id="1.10.3080.10">
    <property type="entry name" value="Clc chloride channel"/>
    <property type="match status" value="1"/>
</dbReference>
<feature type="transmembrane region" description="Helical" evidence="5">
    <location>
        <begin position="135"/>
        <end position="160"/>
    </location>
</feature>
<evidence type="ECO:0000256" key="5">
    <source>
        <dbReference type="SAM" id="Phobius"/>
    </source>
</evidence>
<name>A0A173MCL6_9BACT</name>
<evidence type="ECO:0000256" key="1">
    <source>
        <dbReference type="ARBA" id="ARBA00004141"/>
    </source>
</evidence>
<dbReference type="CDD" id="cd03682">
    <property type="entry name" value="ClC_sycA_like"/>
    <property type="match status" value="1"/>
</dbReference>
<protein>
    <submittedName>
        <fullName evidence="6">H+/Cl-antiporter ClcA</fullName>
    </submittedName>
</protein>
<dbReference type="InterPro" id="IPR001807">
    <property type="entry name" value="ClC"/>
</dbReference>
<dbReference type="Pfam" id="PF00654">
    <property type="entry name" value="Voltage_CLC"/>
    <property type="match status" value="1"/>
</dbReference>
<dbReference type="EMBL" id="FTOR01000005">
    <property type="protein sequence ID" value="SIT22341.1"/>
    <property type="molecule type" value="Genomic_DNA"/>
</dbReference>
<dbReference type="KEGG" id="fln:FLA_1267"/>
<feature type="transmembrane region" description="Helical" evidence="5">
    <location>
        <begin position="244"/>
        <end position="263"/>
    </location>
</feature>
<dbReference type="PANTHER" id="PTHR43427">
    <property type="entry name" value="CHLORIDE CHANNEL PROTEIN CLC-E"/>
    <property type="match status" value="1"/>
</dbReference>
<dbReference type="AlphaFoldDB" id="A0A173MCL6"/>
<keyword evidence="4 5" id="KW-0472">Membrane</keyword>
<keyword evidence="3 5" id="KW-1133">Transmembrane helix</keyword>
<reference evidence="7" key="1">
    <citation type="submission" date="2017-01" db="EMBL/GenBank/DDBJ databases">
        <authorList>
            <person name="Varghese N."/>
            <person name="Submissions S."/>
        </authorList>
    </citation>
    <scope>NUCLEOTIDE SEQUENCE [LARGE SCALE GENOMIC DNA]</scope>
    <source>
        <strain evidence="7">DSM 21054</strain>
    </source>
</reference>
<comment type="subcellular location">
    <subcellularLocation>
        <location evidence="1">Membrane</location>
        <topology evidence="1">Multi-pass membrane protein</topology>
    </subcellularLocation>
</comment>
<evidence type="ECO:0000256" key="4">
    <source>
        <dbReference type="ARBA" id="ARBA00023136"/>
    </source>
</evidence>
<evidence type="ECO:0000313" key="7">
    <source>
        <dbReference type="Proteomes" id="UP000186917"/>
    </source>
</evidence>
<evidence type="ECO:0000313" key="6">
    <source>
        <dbReference type="EMBL" id="SIT22341.1"/>
    </source>
</evidence>
<feature type="transmembrane region" description="Helical" evidence="5">
    <location>
        <begin position="373"/>
        <end position="395"/>
    </location>
</feature>
<keyword evidence="2 5" id="KW-0812">Transmembrane</keyword>
<feature type="transmembrane region" description="Helical" evidence="5">
    <location>
        <begin position="40"/>
        <end position="58"/>
    </location>
</feature>
<gene>
    <name evidence="6" type="ORF">SAMN05421788_105281</name>
</gene>
<dbReference type="SUPFAM" id="SSF81340">
    <property type="entry name" value="Clc chloride channel"/>
    <property type="match status" value="1"/>
</dbReference>
<sequence length="440" mass="47856">MLKKLLLHSLALLLLSAITGSVIALFLWLLDTVTHFRFQHPWLLYLLPLGGILVYYLYQLWGKNSEKGNNLIIEEIHAPGGGVPRRMAPLVLAGTIITHLFGGSAGREGTAVQIGGSTASLVSQWFSNHVINKQVLLMAGIAAGFGAVFGTPFAGTIFAVEVLALGSFTFSPLIPCLVAAFLADFVCSLYHIHHTHYHISSIVTRINGWLIFKVAGAGILFGFTAFLFAELTHGFKYLFQRIPVKWLIPAVGGVMIIALTWLLQTDDYLGLGVQKPPKVTGISIVGAFGPAHAPWLSWWWKLLFTAITLSCGMKGGEVTPLFFIGATLGSVLGSLLGVPVDLMAALGFIAVFAGATNTPIACTIMGIELFGPYYTFYFAIACGAAYLSSGHISIYSSQQIQHPKLFNRRRHGHETSMAAGFQRRRQFTAKYISTLKQLLR</sequence>
<feature type="transmembrane region" description="Helical" evidence="5">
    <location>
        <begin position="320"/>
        <end position="338"/>
    </location>
</feature>
<evidence type="ECO:0000256" key="2">
    <source>
        <dbReference type="ARBA" id="ARBA00022692"/>
    </source>
</evidence>
<dbReference type="OrthoDB" id="9767361at2"/>
<dbReference type="PANTHER" id="PTHR43427:SF12">
    <property type="entry name" value="CHLORIDE TRANSPORTER"/>
    <property type="match status" value="1"/>
</dbReference>
<dbReference type="GO" id="GO:0015108">
    <property type="term" value="F:chloride transmembrane transporter activity"/>
    <property type="evidence" value="ECO:0007669"/>
    <property type="project" value="InterPro"/>
</dbReference>